<dbReference type="Proteomes" id="UP000076154">
    <property type="component" value="Unassembled WGS sequence"/>
</dbReference>
<evidence type="ECO:0000313" key="2">
    <source>
        <dbReference type="EMBL" id="RDB20178.1"/>
    </source>
</evidence>
<protein>
    <recommendedName>
        <fullName evidence="4">CsbD-like domain-containing protein</fullName>
    </recommendedName>
</protein>
<feature type="region of interest" description="Disordered" evidence="1">
    <location>
        <begin position="101"/>
        <end position="166"/>
    </location>
</feature>
<evidence type="ECO:0000313" key="3">
    <source>
        <dbReference type="Proteomes" id="UP000076154"/>
    </source>
</evidence>
<feature type="region of interest" description="Disordered" evidence="1">
    <location>
        <begin position="29"/>
        <end position="76"/>
    </location>
</feature>
<dbReference type="OrthoDB" id="3268823at2759"/>
<comment type="caution">
    <text evidence="2">The sequence shown here is derived from an EMBL/GenBank/DDBJ whole genome shotgun (WGS) entry which is preliminary data.</text>
</comment>
<feature type="compositionally biased region" description="Basic and acidic residues" evidence="1">
    <location>
        <begin position="340"/>
        <end position="362"/>
    </location>
</feature>
<name>A0A369JE65_HYPMA</name>
<reference evidence="2" key="1">
    <citation type="submission" date="2018-04" db="EMBL/GenBank/DDBJ databases">
        <title>Whole genome sequencing of Hypsizygus marmoreus.</title>
        <authorList>
            <person name="Choi I.-G."/>
            <person name="Min B."/>
            <person name="Kim J.-G."/>
            <person name="Kim S."/>
            <person name="Oh Y.-L."/>
            <person name="Kong W.-S."/>
            <person name="Park H."/>
            <person name="Jeong J."/>
            <person name="Song E.-S."/>
        </authorList>
    </citation>
    <scope>NUCLEOTIDE SEQUENCE [LARGE SCALE GENOMIC DNA]</scope>
    <source>
        <strain evidence="2">51987-8</strain>
    </source>
</reference>
<feature type="compositionally biased region" description="Polar residues" evidence="1">
    <location>
        <begin position="134"/>
        <end position="166"/>
    </location>
</feature>
<keyword evidence="3" id="KW-1185">Reference proteome</keyword>
<feature type="compositionally biased region" description="Low complexity" evidence="1">
    <location>
        <begin position="31"/>
        <end position="44"/>
    </location>
</feature>
<evidence type="ECO:0008006" key="4">
    <source>
        <dbReference type="Google" id="ProtNLM"/>
    </source>
</evidence>
<gene>
    <name evidence="2" type="ORF">Hypma_012931</name>
</gene>
<sequence>MSTHTPIIPSTLPLPADDAQDWANNTTAAIDSNLNNDPPTTDTPATQQSTVTSEKQLPGSFPSGPDTSATPFTGVVGTAQNALQNASETAKQYLPGSVSSYLHSANSPPDLPTKDAPSGSAVGAGSLPEPATESKGTPSAPKESTTSTGVLGTTQQSLNNAGQTAKQYLPKGVADLLPGAQAKGSEMPSTEVPSGSAVGVGSLPGTASEVSVAKLPEERRQEGLPSHETDQERLGKTGGVGPLPGGPEESKVALLPEERLHSEEEILGSTSGGAKHPITTTTNLLAAPIAAPVARPPTQAGASTANAVDRNRISEPPTPIGRGPGSGLGTAGLGAVTTSKPEEPKPEGKVQKVKEEVQDVKSKVTSALPGHNGPEHITGATGAPDTPAPHATTETSGAAAAAAAPAPQTTAGTDTGAVAAAGPTGAAASGERRASTGSAGAAHHKVGFLDKVRGEALIIQGKLGKNEKKIEEGRHLMGKE</sequence>
<accession>A0A369JE65</accession>
<dbReference type="AlphaFoldDB" id="A0A369JE65"/>
<feature type="compositionally biased region" description="Gly residues" evidence="1">
    <location>
        <begin position="322"/>
        <end position="332"/>
    </location>
</feature>
<organism evidence="2 3">
    <name type="scientific">Hypsizygus marmoreus</name>
    <name type="common">White beech mushroom</name>
    <name type="synonym">Agaricus marmoreus</name>
    <dbReference type="NCBI Taxonomy" id="39966"/>
    <lineage>
        <taxon>Eukaryota</taxon>
        <taxon>Fungi</taxon>
        <taxon>Dikarya</taxon>
        <taxon>Basidiomycota</taxon>
        <taxon>Agaricomycotina</taxon>
        <taxon>Agaricomycetes</taxon>
        <taxon>Agaricomycetidae</taxon>
        <taxon>Agaricales</taxon>
        <taxon>Tricholomatineae</taxon>
        <taxon>Lyophyllaceae</taxon>
        <taxon>Hypsizygus</taxon>
    </lineage>
</organism>
<feature type="region of interest" description="Disordered" evidence="1">
    <location>
        <begin position="179"/>
        <end position="442"/>
    </location>
</feature>
<feature type="compositionally biased region" description="Low complexity" evidence="1">
    <location>
        <begin position="391"/>
        <end position="429"/>
    </location>
</feature>
<feature type="compositionally biased region" description="Low complexity" evidence="1">
    <location>
        <begin position="286"/>
        <end position="297"/>
    </location>
</feature>
<feature type="compositionally biased region" description="Polar residues" evidence="1">
    <location>
        <begin position="45"/>
        <end position="55"/>
    </location>
</feature>
<dbReference type="EMBL" id="LUEZ02000071">
    <property type="protein sequence ID" value="RDB20178.1"/>
    <property type="molecule type" value="Genomic_DNA"/>
</dbReference>
<evidence type="ECO:0000256" key="1">
    <source>
        <dbReference type="SAM" id="MobiDB-lite"/>
    </source>
</evidence>
<feature type="compositionally biased region" description="Basic and acidic residues" evidence="1">
    <location>
        <begin position="215"/>
        <end position="235"/>
    </location>
</feature>
<feature type="compositionally biased region" description="Basic and acidic residues" evidence="1">
    <location>
        <begin position="248"/>
        <end position="264"/>
    </location>
</feature>
<proteinExistence type="predicted"/>
<dbReference type="InParanoid" id="A0A369JE65"/>